<evidence type="ECO:0000313" key="2">
    <source>
        <dbReference type="EMBL" id="TWW71270.1"/>
    </source>
</evidence>
<dbReference type="Proteomes" id="UP000324091">
    <property type="component" value="Chromosome 17"/>
</dbReference>
<gene>
    <name evidence="2" type="ORF">D4764_17G0007530</name>
</gene>
<feature type="region of interest" description="Disordered" evidence="1">
    <location>
        <begin position="93"/>
        <end position="126"/>
    </location>
</feature>
<reference evidence="2 3" key="1">
    <citation type="submission" date="2019-04" db="EMBL/GenBank/DDBJ databases">
        <title>Chromosome genome assembly for Takifugu flavidus.</title>
        <authorList>
            <person name="Xiao S."/>
        </authorList>
    </citation>
    <scope>NUCLEOTIDE SEQUENCE [LARGE SCALE GENOMIC DNA]</scope>
    <source>
        <strain evidence="2">HTHZ2018</strain>
        <tissue evidence="2">Muscle</tissue>
    </source>
</reference>
<name>A0A5C6NZK0_9TELE</name>
<comment type="caution">
    <text evidence="2">The sequence shown here is derived from an EMBL/GenBank/DDBJ whole genome shotgun (WGS) entry which is preliminary data.</text>
</comment>
<dbReference type="EMBL" id="RHFK02000009">
    <property type="protein sequence ID" value="TWW71270.1"/>
    <property type="molecule type" value="Genomic_DNA"/>
</dbReference>
<protein>
    <submittedName>
        <fullName evidence="2">Uncharacterized protein</fullName>
    </submittedName>
</protein>
<dbReference type="AlphaFoldDB" id="A0A5C6NZK0"/>
<organism evidence="2 3">
    <name type="scientific">Takifugu flavidus</name>
    <name type="common">sansaifugu</name>
    <dbReference type="NCBI Taxonomy" id="433684"/>
    <lineage>
        <taxon>Eukaryota</taxon>
        <taxon>Metazoa</taxon>
        <taxon>Chordata</taxon>
        <taxon>Craniata</taxon>
        <taxon>Vertebrata</taxon>
        <taxon>Euteleostomi</taxon>
        <taxon>Actinopterygii</taxon>
        <taxon>Neopterygii</taxon>
        <taxon>Teleostei</taxon>
        <taxon>Neoteleostei</taxon>
        <taxon>Acanthomorphata</taxon>
        <taxon>Eupercaria</taxon>
        <taxon>Tetraodontiformes</taxon>
        <taxon>Tetradontoidea</taxon>
        <taxon>Tetraodontidae</taxon>
        <taxon>Takifugu</taxon>
    </lineage>
</organism>
<feature type="region of interest" description="Disordered" evidence="1">
    <location>
        <begin position="1"/>
        <end position="22"/>
    </location>
</feature>
<evidence type="ECO:0000313" key="3">
    <source>
        <dbReference type="Proteomes" id="UP000324091"/>
    </source>
</evidence>
<sequence>MPKAKKKSMERSRKYGRHSQVQWTQCREEGRSLAEVEGKKKWFDLKCETKKNIAKFRRETQRTGGTADIKSLSELDQRLGAIIGETALSGVPSAECLDTDLGPEATLSPPPCASSAPEESEGYFLE</sequence>
<proteinExistence type="predicted"/>
<accession>A0A5C6NZK0</accession>
<evidence type="ECO:0000256" key="1">
    <source>
        <dbReference type="SAM" id="MobiDB-lite"/>
    </source>
</evidence>
<keyword evidence="3" id="KW-1185">Reference proteome</keyword>